<dbReference type="RefSeq" id="WP_353649349.1">
    <property type="nucleotide sequence ID" value="NZ_CP159218.1"/>
</dbReference>
<dbReference type="EMBL" id="CP159218">
    <property type="protein sequence ID" value="XCG63734.1"/>
    <property type="molecule type" value="Genomic_DNA"/>
</dbReference>
<organism evidence="1">
    <name type="scientific">Nakamurella sp. A5-74</name>
    <dbReference type="NCBI Taxonomy" id="3158264"/>
    <lineage>
        <taxon>Bacteria</taxon>
        <taxon>Bacillati</taxon>
        <taxon>Actinomycetota</taxon>
        <taxon>Actinomycetes</taxon>
        <taxon>Nakamurellales</taxon>
        <taxon>Nakamurellaceae</taxon>
        <taxon>Nakamurella</taxon>
    </lineage>
</organism>
<reference evidence="1" key="1">
    <citation type="submission" date="2024-05" db="EMBL/GenBank/DDBJ databases">
        <authorList>
            <person name="Cai S.Y."/>
            <person name="Jin L.M."/>
            <person name="Li H.R."/>
        </authorList>
    </citation>
    <scope>NUCLEOTIDE SEQUENCE</scope>
    <source>
        <strain evidence="1">A5-74</strain>
    </source>
</reference>
<gene>
    <name evidence="1" type="ORF">ABLG96_21550</name>
</gene>
<dbReference type="AlphaFoldDB" id="A0AAU8DRA3"/>
<name>A0AAU8DRA3_9ACTN</name>
<proteinExistence type="predicted"/>
<accession>A0AAU8DRA3</accession>
<evidence type="ECO:0000313" key="1">
    <source>
        <dbReference type="EMBL" id="XCG63734.1"/>
    </source>
</evidence>
<protein>
    <submittedName>
        <fullName evidence="1">Uncharacterized protein</fullName>
    </submittedName>
</protein>
<sequence>MRAVLEWWPDHGGSLFHLRTGSGGTPVALEELPLSPTTMEALRRWLDDFTEEVLPTDGAGDPVWIARGVVLLHRCRTELSPDHEVTVTEPWWDEPPSD</sequence>